<dbReference type="RefSeq" id="WP_076456976.1">
    <property type="nucleotide sequence ID" value="NZ_FTOB01000009.1"/>
</dbReference>
<organism evidence="3 4">
    <name type="scientific">Zobellia uliginosa</name>
    <dbReference type="NCBI Taxonomy" id="143224"/>
    <lineage>
        <taxon>Bacteria</taxon>
        <taxon>Pseudomonadati</taxon>
        <taxon>Bacteroidota</taxon>
        <taxon>Flavobacteriia</taxon>
        <taxon>Flavobacteriales</taxon>
        <taxon>Flavobacteriaceae</taxon>
        <taxon>Zobellia</taxon>
    </lineage>
</organism>
<dbReference type="Gene3D" id="2.70.98.70">
    <property type="match status" value="1"/>
</dbReference>
<accession>A0ABY1L4S1</accession>
<comment type="caution">
    <text evidence="3">The sequence shown here is derived from an EMBL/GenBank/DDBJ whole genome shotgun (WGS) entry which is preliminary data.</text>
</comment>
<dbReference type="InterPro" id="IPR059177">
    <property type="entry name" value="GH29D-like_dom"/>
</dbReference>
<gene>
    <name evidence="3" type="ORF">SAMN05421766_10953</name>
</gene>
<evidence type="ECO:0000256" key="1">
    <source>
        <dbReference type="SAM" id="SignalP"/>
    </source>
</evidence>
<keyword evidence="4" id="KW-1185">Reference proteome</keyword>
<name>A0ABY1L4S1_9FLAO</name>
<feature type="domain" description="PA14" evidence="2">
    <location>
        <begin position="1251"/>
        <end position="1407"/>
    </location>
</feature>
<feature type="signal peptide" evidence="1">
    <location>
        <begin position="1"/>
        <end position="22"/>
    </location>
</feature>
<dbReference type="Proteomes" id="UP000185728">
    <property type="component" value="Unassembled WGS sequence"/>
</dbReference>
<feature type="chain" id="PRO_5045738563" evidence="1">
    <location>
        <begin position="23"/>
        <end position="1687"/>
    </location>
</feature>
<dbReference type="InterPro" id="IPR013320">
    <property type="entry name" value="ConA-like_dom_sf"/>
</dbReference>
<protein>
    <submittedName>
        <fullName evidence="3">Fn3 associated</fullName>
    </submittedName>
</protein>
<dbReference type="InterPro" id="IPR008929">
    <property type="entry name" value="Chondroitin_lyas"/>
</dbReference>
<dbReference type="EMBL" id="FTOB01000009">
    <property type="protein sequence ID" value="SIT08754.1"/>
    <property type="molecule type" value="Genomic_DNA"/>
</dbReference>
<evidence type="ECO:0000313" key="4">
    <source>
        <dbReference type="Proteomes" id="UP000185728"/>
    </source>
</evidence>
<reference evidence="3 4" key="1">
    <citation type="submission" date="2017-01" db="EMBL/GenBank/DDBJ databases">
        <authorList>
            <person name="Varghese N."/>
            <person name="Submissions S."/>
        </authorList>
    </citation>
    <scope>NUCLEOTIDE SEQUENCE [LARGE SCALE GENOMIC DNA]</scope>
    <source>
        <strain evidence="3 4">DSM 2061</strain>
    </source>
</reference>
<keyword evidence="1" id="KW-0732">Signal</keyword>
<proteinExistence type="predicted"/>
<dbReference type="Gene3D" id="2.60.120.200">
    <property type="match status" value="1"/>
</dbReference>
<sequence>MCTKKLTLLAFCLTLFIGKGLAQDYIPKDEQDFYKGSHGPDADYILEGGLIKDLPPMPKVDFDFKGEGFDSEKLSEVPEPGVHPRVIMSPSDVDRMKKMVAMGDQAPKFFKLQLEDLRKNVEWEVPENFEYYANPFGADGNIAKWALLALLTDDQDLGRRAAEATVAHALYLEPRIDILNHEKTAESFKDVSYDFVRTDLKFGPYTYAQAYYSGGRKRVEELKEKYGMEYFFSNTPGGYFTLGWEYDYGYNFMTEEERSIVRRVIAKATYGKYDTGMAIPGQMYINNHMSSQANWIPLALAIEGEKGYDERILPIATWSLQNKLNYDLSSRGTTYENTKGFIPMLAVWAAGRRGDRNLLKHSHLLARAESEALNARKIYNRYVHRPRRRPNVPGLEDIRTGFDEPRFWRTSPGSGTGGHLEFWHIMKYFYPKDTRVDFVYNIKNSIFNADMFEGKKGEDYSGKLHKSWFQLPGITLVTASEITSYEQKEELEQFEDMPRFWYDGERGMVTMGNGWHQDDMLVHMENRVDQYYAGHETPQHGDFQIWSHGIPWSPNVGAYRDASYRALVTVDGLAGVYQPVSGDSMTATNTAEAASSVVEMTTAYGWRKYEKLMELDHPALAQVNHIMGRFKESAYKLDRFSELPFQPRIKEHYDGFGHLDYGPWHGETRGVERYGKWANDMDHVFRTMHFARGEKPYLLVIDDLKKDGKAHQYDWRMPLIGDSYVYEVNPAAQNRHLELNTKGVIGTDIIMAMADNNVNRGRAATWEASYPVMKPNPKKGDPMLLVRVLWRNSNFPFPLPNVQKAWGYNMLSIPANAVDPEYKVMLFPFRFGDKLPTTVWSDDLTQLTVNVGGNTDTYTFGRTDKERTVYAMERNGKNVMNSKATPSKPVLIEKGQWTIDHNNPGYRPARLFLDEETVSFAPSQLGSVVYYTTDGTEPGPTSKVYDGPIKIDKSCLLKARTYQDSWEFGEKWSPVSEYAFQKASPLIASGQVQGVQGLSTKVYELKTTIYDKKGFFQGDKISLPEVGDHKPILTSTSSNFTVPFVEPRQSSTLMTKSFYLFEGYFEAKEDGVYRFEVSSNGPIDFSMGTASVLRVDKQYGLSYKSRYGEVALAKGKHRFRLLVCDPMFWKGDIEEAYKIKVGVKRPGEKQYTPVQDQELTTTAPFVIRGNETHVDQVRLKLLTDHSKLKYAYTLDGSDPLVAKARELREIVVTEPGLHSLRVAAFKNGSRLGEIIGKRIHVLKAHPAVEVASVQGIRIQKYDRIDLLGGNNDIPENGLPPSYFEVKGSKPYEDRFVTTLSANDTPRKLMVYTGLFEVVADGVYEFMMPNGKDNSVQLVIDGETVLHRRVHAPAMPGSIYLKKGKHRIQIKVALGKAEISVKYPNGNAVQDFPVSAITVPLTPTFKIAGKELSNNAIEIFEDTQLSLGAPDKGHKIRYSLNGGKLQSYKRPLKVSKSTVVKAGLFKNKILIGEFREVHLERNKIPERGLVAYLASEEITNGLTPVNGGGKVSAVVEGGVIVPGKIGKGIGLFKEISQLVVDKMHTHEDAATVSMWINFKDKSNVMFVTGLPYFYEEYTLENRENALQADYARSIGLIKKEVNEADMAPGKWFHVAATYGEEIRLYFNGQMINSVQVQNKSARRGSGRASKINLMVNRSGATNASMDECRIYDRVLTAKEIETIYNAEK</sequence>
<evidence type="ECO:0000313" key="3">
    <source>
        <dbReference type="EMBL" id="SIT08754.1"/>
    </source>
</evidence>
<dbReference type="Pfam" id="PF13290">
    <property type="entry name" value="CHB_HEX_C_1"/>
    <property type="match status" value="1"/>
</dbReference>
<evidence type="ECO:0000259" key="2">
    <source>
        <dbReference type="PROSITE" id="PS51820"/>
    </source>
</evidence>
<dbReference type="Pfam" id="PF13385">
    <property type="entry name" value="Laminin_G_3"/>
    <property type="match status" value="1"/>
</dbReference>
<dbReference type="SUPFAM" id="SSF49899">
    <property type="entry name" value="Concanavalin A-like lectins/glucanases"/>
    <property type="match status" value="1"/>
</dbReference>
<dbReference type="Gene3D" id="1.50.10.100">
    <property type="entry name" value="Chondroitin AC/alginate lyase"/>
    <property type="match status" value="1"/>
</dbReference>
<dbReference type="PROSITE" id="PS51820">
    <property type="entry name" value="PA14"/>
    <property type="match status" value="1"/>
</dbReference>
<dbReference type="InterPro" id="IPR037524">
    <property type="entry name" value="PA14/GLEYA"/>
</dbReference>